<accession>A0A315ZQE4</accession>
<keyword evidence="4" id="KW-1185">Reference proteome</keyword>
<feature type="domain" description="2-isopropylmalate synthase/homocitrate synthase post-catalytic" evidence="2">
    <location>
        <begin position="227"/>
        <end position="302"/>
    </location>
</feature>
<dbReference type="AlphaFoldDB" id="A0A315ZQE4"/>
<dbReference type="Pfam" id="PF22617">
    <property type="entry name" value="HCS_D2"/>
    <property type="match status" value="1"/>
</dbReference>
<reference evidence="4" key="1">
    <citation type="submission" date="2017-07" db="EMBL/GenBank/DDBJ databases">
        <authorList>
            <person name="Varghese N."/>
            <person name="Submissions S."/>
        </authorList>
    </citation>
    <scope>NUCLEOTIDE SEQUENCE [LARGE SCALE GENOMIC DNA]</scope>
    <source>
        <strain evidence="4">NLAE-zl-C134</strain>
    </source>
</reference>
<proteinExistence type="predicted"/>
<evidence type="ECO:0000313" key="3">
    <source>
        <dbReference type="EMBL" id="SUQ15928.1"/>
    </source>
</evidence>
<organism evidence="3 4">
    <name type="scientific">Faecalicatena contorta</name>
    <dbReference type="NCBI Taxonomy" id="39482"/>
    <lineage>
        <taxon>Bacteria</taxon>
        <taxon>Bacillati</taxon>
        <taxon>Bacillota</taxon>
        <taxon>Clostridia</taxon>
        <taxon>Lachnospirales</taxon>
        <taxon>Lachnospiraceae</taxon>
        <taxon>Faecalicatena</taxon>
    </lineage>
</organism>
<dbReference type="GO" id="GO:0016740">
    <property type="term" value="F:transferase activity"/>
    <property type="evidence" value="ECO:0007669"/>
    <property type="project" value="UniProtKB-KW"/>
</dbReference>
<evidence type="ECO:0000313" key="4">
    <source>
        <dbReference type="Proteomes" id="UP000254051"/>
    </source>
</evidence>
<dbReference type="PANTHER" id="PTHR42880">
    <property type="entry name" value="HOMOCITRATE SYNTHASE"/>
    <property type="match status" value="1"/>
</dbReference>
<keyword evidence="1" id="KW-0808">Transferase</keyword>
<dbReference type="PANTHER" id="PTHR42880:SF1">
    <property type="entry name" value="ISOPROPYLMALATE_HOMOCITRATE_CITRAMALATE SYNTHASE FAMILY PROTEIN"/>
    <property type="match status" value="1"/>
</dbReference>
<protein>
    <submittedName>
        <fullName evidence="3">Homocitrate synthase NifV</fullName>
    </submittedName>
</protein>
<evidence type="ECO:0000259" key="2">
    <source>
        <dbReference type="Pfam" id="PF22617"/>
    </source>
</evidence>
<dbReference type="OrthoDB" id="503431at2"/>
<name>A0A315ZQE4_9FIRM</name>
<dbReference type="Gene3D" id="3.20.20.70">
    <property type="entry name" value="Aldolase class I"/>
    <property type="match status" value="1"/>
</dbReference>
<dbReference type="InterPro" id="IPR054691">
    <property type="entry name" value="LeuA/HCS_post-cat"/>
</dbReference>
<dbReference type="InterPro" id="IPR013785">
    <property type="entry name" value="Aldolase_TIM"/>
</dbReference>
<gene>
    <name evidence="3" type="ORF">SAMN05216529_11839</name>
</gene>
<dbReference type="EMBL" id="UHJJ01000018">
    <property type="protein sequence ID" value="SUQ15928.1"/>
    <property type="molecule type" value="Genomic_DNA"/>
</dbReference>
<dbReference type="RefSeq" id="WP_109714187.1">
    <property type="nucleotide sequence ID" value="NZ_QGDS01000018.1"/>
</dbReference>
<evidence type="ECO:0000256" key="1">
    <source>
        <dbReference type="ARBA" id="ARBA00022679"/>
    </source>
</evidence>
<dbReference type="Proteomes" id="UP000254051">
    <property type="component" value="Unassembled WGS sequence"/>
</dbReference>
<sequence length="329" mass="37866">MIRIIDATLCILDNYNLTREQIYRFVELMGKIGIRNLQISAGVYEKLQGNLPDGMTYYLEVDTVSYMNEDYPKDKRIKYYFTPKQKRGKREIETYQINDMEEPVKIVPAEENSLLRVTGLDKLLLGGCNVGLETLKKRFELKQLILCPENTYHCATAIATLFLQNKGYAVVSTLLGIGNKAATEQILMALHVIERYMVNHDFKDFSRLKCWLEDVLKEEISPMAPVLGTRIFYVESGIHVDGILKKPANYEPYPAELVGLEREVILGKHSGKGCVTFKLKKLHMENTFQDHTEDLLQLIKEKSRARGTAITEEEFIEMVGRYETYDEKT</sequence>